<dbReference type="AlphaFoldDB" id="A0A2S7ING1"/>
<dbReference type="RefSeq" id="WP_104710422.1">
    <property type="nucleotide sequence ID" value="NZ_PTRA01000001.1"/>
</dbReference>
<feature type="transmembrane region" description="Helical" evidence="1">
    <location>
        <begin position="12"/>
        <end position="37"/>
    </location>
</feature>
<name>A0A2S7ING1_9BACT</name>
<evidence type="ECO:0000313" key="3">
    <source>
        <dbReference type="Proteomes" id="UP000239590"/>
    </source>
</evidence>
<keyword evidence="1" id="KW-1133">Transmembrane helix</keyword>
<evidence type="ECO:0000313" key="2">
    <source>
        <dbReference type="EMBL" id="PQA59148.1"/>
    </source>
</evidence>
<dbReference type="EMBL" id="PTRA01000001">
    <property type="protein sequence ID" value="PQA59148.1"/>
    <property type="molecule type" value="Genomic_DNA"/>
</dbReference>
<reference evidence="3" key="1">
    <citation type="submission" date="2018-02" db="EMBL/GenBank/DDBJ databases">
        <title>Genome sequencing of Solimonas sp. HR-BB.</title>
        <authorList>
            <person name="Lee Y."/>
            <person name="Jeon C.O."/>
        </authorList>
    </citation>
    <scope>NUCLEOTIDE SEQUENCE [LARGE SCALE GENOMIC DNA]</scope>
    <source>
        <strain evidence="3">HR-U</strain>
    </source>
</reference>
<dbReference type="Proteomes" id="UP000239590">
    <property type="component" value="Unassembled WGS sequence"/>
</dbReference>
<keyword evidence="1" id="KW-0812">Transmembrane</keyword>
<sequence>MAKSESSSQAQGVGFFGLLFLVFLVLKLLKVITWSWWWVTAPLWGGFAFAIVALIIFLIGYFIKILIESKRSK</sequence>
<accession>A0A2S7ING1</accession>
<protein>
    <recommendedName>
        <fullName evidence="4">Transmembrane Fragile-X-F protein</fullName>
    </recommendedName>
</protein>
<keyword evidence="1" id="KW-0472">Membrane</keyword>
<evidence type="ECO:0000256" key="1">
    <source>
        <dbReference type="SAM" id="Phobius"/>
    </source>
</evidence>
<gene>
    <name evidence="2" type="ORF">C5O19_05695</name>
</gene>
<evidence type="ECO:0008006" key="4">
    <source>
        <dbReference type="Google" id="ProtNLM"/>
    </source>
</evidence>
<feature type="transmembrane region" description="Helical" evidence="1">
    <location>
        <begin position="43"/>
        <end position="63"/>
    </location>
</feature>
<keyword evidence="3" id="KW-1185">Reference proteome</keyword>
<organism evidence="2 3">
    <name type="scientific">Siphonobacter curvatus</name>
    <dbReference type="NCBI Taxonomy" id="2094562"/>
    <lineage>
        <taxon>Bacteria</taxon>
        <taxon>Pseudomonadati</taxon>
        <taxon>Bacteroidota</taxon>
        <taxon>Cytophagia</taxon>
        <taxon>Cytophagales</taxon>
        <taxon>Cytophagaceae</taxon>
        <taxon>Siphonobacter</taxon>
    </lineage>
</organism>
<comment type="caution">
    <text evidence="2">The sequence shown here is derived from an EMBL/GenBank/DDBJ whole genome shotgun (WGS) entry which is preliminary data.</text>
</comment>
<proteinExistence type="predicted"/>